<dbReference type="STRING" id="642492.Clole_1446"/>
<comment type="similarity">
    <text evidence="1 4">Belongs to the D-isomer specific 2-hydroxyacid dehydrogenase family.</text>
</comment>
<dbReference type="InterPro" id="IPR050418">
    <property type="entry name" value="D-iso_2-hydroxyacid_DH_PdxB"/>
</dbReference>
<organism evidence="7 8">
    <name type="scientific">Cellulosilyticum lentocellum (strain ATCC 49066 / DSM 5427 / NCIMB 11756 / RHM5)</name>
    <name type="common">Clostridium lentocellum</name>
    <dbReference type="NCBI Taxonomy" id="642492"/>
    <lineage>
        <taxon>Bacteria</taxon>
        <taxon>Bacillati</taxon>
        <taxon>Bacillota</taxon>
        <taxon>Clostridia</taxon>
        <taxon>Lachnospirales</taxon>
        <taxon>Cellulosilyticaceae</taxon>
        <taxon>Cellulosilyticum</taxon>
    </lineage>
</organism>
<accession>F2JJ13</accession>
<gene>
    <name evidence="7" type="ordered locus">Clole_1446</name>
</gene>
<dbReference type="CDD" id="cd12162">
    <property type="entry name" value="2-Hacid_dh_4"/>
    <property type="match status" value="1"/>
</dbReference>
<dbReference type="eggNOG" id="COG1052">
    <property type="taxonomic scope" value="Bacteria"/>
</dbReference>
<evidence type="ECO:0000313" key="7">
    <source>
        <dbReference type="EMBL" id="ADZ83172.1"/>
    </source>
</evidence>
<dbReference type="Gene3D" id="3.40.50.720">
    <property type="entry name" value="NAD(P)-binding Rossmann-like Domain"/>
    <property type="match status" value="2"/>
</dbReference>
<evidence type="ECO:0000256" key="2">
    <source>
        <dbReference type="ARBA" id="ARBA00023002"/>
    </source>
</evidence>
<sequence length="319" mass="35148">MKLCILDALTLGADIDITPFESCGEVVVYDLTAPEEVEERIKDVDVIITNKVVLNGSNLKHAERLKLITLLATGYNNIDTSYAKERGIAVANVAGYSTESVAQHTFAMLLHLIEHNSAYDAYVKSKRYASSETFTYIAWPFHQLSGKTLGIIGLGAIGKAVARIGIAFGMKVIYYSTSGKNISDTQYENVTLEELLASSDVVSIHAPYNEKTHGLIGYKEIAQMKSTAYLLNLGRGKIVVEEELAKALNDNLIEGAALDVLANEPIDAENPLFEVKEQEKLFITPHIAWASVEARQVLVQEVIENIRAFEVGEMRNRIV</sequence>
<dbReference type="SUPFAM" id="SSF52283">
    <property type="entry name" value="Formate/glycerate dehydrogenase catalytic domain-like"/>
    <property type="match status" value="1"/>
</dbReference>
<dbReference type="NCBIfam" id="NF006263">
    <property type="entry name" value="PRK08410.1"/>
    <property type="match status" value="1"/>
</dbReference>
<keyword evidence="3" id="KW-0520">NAD</keyword>
<dbReference type="Pfam" id="PF00389">
    <property type="entry name" value="2-Hacid_dh"/>
    <property type="match status" value="1"/>
</dbReference>
<keyword evidence="2 4" id="KW-0560">Oxidoreductase</keyword>
<feature type="domain" description="D-isomer specific 2-hydroxyacid dehydrogenase NAD-binding" evidence="6">
    <location>
        <begin position="106"/>
        <end position="288"/>
    </location>
</feature>
<dbReference type="Pfam" id="PF02826">
    <property type="entry name" value="2-Hacid_dh_C"/>
    <property type="match status" value="1"/>
</dbReference>
<reference evidence="7 8" key="1">
    <citation type="journal article" date="2011" name="J. Bacteriol.">
        <title>Complete genome sequence of the cellulose-degrading bacterium Cellulosilyticum lentocellum.</title>
        <authorList>
            <consortium name="US DOE Joint Genome Institute"/>
            <person name="Miller D.A."/>
            <person name="Suen G."/>
            <person name="Bruce D."/>
            <person name="Copeland A."/>
            <person name="Cheng J.F."/>
            <person name="Detter C."/>
            <person name="Goodwin L.A."/>
            <person name="Han C.S."/>
            <person name="Hauser L.J."/>
            <person name="Land M.L."/>
            <person name="Lapidus A."/>
            <person name="Lucas S."/>
            <person name="Meincke L."/>
            <person name="Pitluck S."/>
            <person name="Tapia R."/>
            <person name="Teshima H."/>
            <person name="Woyke T."/>
            <person name="Fox B.G."/>
            <person name="Angert E.R."/>
            <person name="Currie C.R."/>
        </authorList>
    </citation>
    <scope>NUCLEOTIDE SEQUENCE [LARGE SCALE GENOMIC DNA]</scope>
    <source>
        <strain evidence="8">ATCC 49066 / DSM 5427 / NCIMB 11756 / RHM5</strain>
    </source>
</reference>
<dbReference type="EC" id="1.1.1.26" evidence="7"/>
<evidence type="ECO:0000259" key="6">
    <source>
        <dbReference type="Pfam" id="PF02826"/>
    </source>
</evidence>
<evidence type="ECO:0000256" key="4">
    <source>
        <dbReference type="RuleBase" id="RU003719"/>
    </source>
</evidence>
<dbReference type="InterPro" id="IPR036291">
    <property type="entry name" value="NAD(P)-bd_dom_sf"/>
</dbReference>
<dbReference type="PROSITE" id="PS00065">
    <property type="entry name" value="D_2_HYDROXYACID_DH_1"/>
    <property type="match status" value="1"/>
</dbReference>
<dbReference type="GO" id="GO:0047964">
    <property type="term" value="F:glyoxylate reductase (NADH) activity"/>
    <property type="evidence" value="ECO:0007669"/>
    <property type="project" value="UniProtKB-EC"/>
</dbReference>
<dbReference type="GO" id="GO:0051287">
    <property type="term" value="F:NAD binding"/>
    <property type="evidence" value="ECO:0007669"/>
    <property type="project" value="InterPro"/>
</dbReference>
<name>F2JJ13_CELLD</name>
<evidence type="ECO:0000259" key="5">
    <source>
        <dbReference type="Pfam" id="PF00389"/>
    </source>
</evidence>
<proteinExistence type="inferred from homology"/>
<evidence type="ECO:0000313" key="8">
    <source>
        <dbReference type="Proteomes" id="UP000008467"/>
    </source>
</evidence>
<dbReference type="HOGENOM" id="CLU_019796_1_3_9"/>
<dbReference type="AlphaFoldDB" id="F2JJ13"/>
<dbReference type="InterPro" id="IPR006139">
    <property type="entry name" value="D-isomer_2_OHA_DH_cat_dom"/>
</dbReference>
<dbReference type="PANTHER" id="PTHR43761">
    <property type="entry name" value="D-ISOMER SPECIFIC 2-HYDROXYACID DEHYDROGENASE FAMILY PROTEIN (AFU_ORTHOLOGUE AFUA_1G13630)"/>
    <property type="match status" value="1"/>
</dbReference>
<dbReference type="PANTHER" id="PTHR43761:SF1">
    <property type="entry name" value="D-ISOMER SPECIFIC 2-HYDROXYACID DEHYDROGENASE CATALYTIC DOMAIN-CONTAINING PROTEIN-RELATED"/>
    <property type="match status" value="1"/>
</dbReference>
<dbReference type="EMBL" id="CP002582">
    <property type="protein sequence ID" value="ADZ83172.1"/>
    <property type="molecule type" value="Genomic_DNA"/>
</dbReference>
<dbReference type="Proteomes" id="UP000008467">
    <property type="component" value="Chromosome"/>
</dbReference>
<dbReference type="InterPro" id="IPR029753">
    <property type="entry name" value="D-isomer_DH_CS"/>
</dbReference>
<evidence type="ECO:0000256" key="1">
    <source>
        <dbReference type="ARBA" id="ARBA00005854"/>
    </source>
</evidence>
<dbReference type="SUPFAM" id="SSF51735">
    <property type="entry name" value="NAD(P)-binding Rossmann-fold domains"/>
    <property type="match status" value="1"/>
</dbReference>
<dbReference type="RefSeq" id="WP_013656470.1">
    <property type="nucleotide sequence ID" value="NC_015275.1"/>
</dbReference>
<dbReference type="InterPro" id="IPR006140">
    <property type="entry name" value="D-isomer_DH_NAD-bd"/>
</dbReference>
<dbReference type="PROSITE" id="PS00670">
    <property type="entry name" value="D_2_HYDROXYACID_DH_2"/>
    <property type="match status" value="1"/>
</dbReference>
<dbReference type="KEGG" id="cle:Clole_1446"/>
<protein>
    <submittedName>
        <fullName evidence="7">Glyoxylate reductase</fullName>
        <ecNumber evidence="7">1.1.1.26</ecNumber>
    </submittedName>
</protein>
<evidence type="ECO:0000256" key="3">
    <source>
        <dbReference type="ARBA" id="ARBA00023027"/>
    </source>
</evidence>
<feature type="domain" description="D-isomer specific 2-hydroxyacid dehydrogenase catalytic" evidence="5">
    <location>
        <begin position="14"/>
        <end position="317"/>
    </location>
</feature>
<dbReference type="InterPro" id="IPR029752">
    <property type="entry name" value="D-isomer_DH_CS1"/>
</dbReference>
<dbReference type="PROSITE" id="PS00671">
    <property type="entry name" value="D_2_HYDROXYACID_DH_3"/>
    <property type="match status" value="1"/>
</dbReference>
<keyword evidence="8" id="KW-1185">Reference proteome</keyword>